<comment type="caution">
    <text evidence="1">The sequence shown here is derived from an EMBL/GenBank/DDBJ whole genome shotgun (WGS) entry which is preliminary data.</text>
</comment>
<organism evidence="1 2">
    <name type="scientific">Ilyodon furcidens</name>
    <name type="common">goldbreast splitfin</name>
    <dbReference type="NCBI Taxonomy" id="33524"/>
    <lineage>
        <taxon>Eukaryota</taxon>
        <taxon>Metazoa</taxon>
        <taxon>Chordata</taxon>
        <taxon>Craniata</taxon>
        <taxon>Vertebrata</taxon>
        <taxon>Euteleostomi</taxon>
        <taxon>Actinopterygii</taxon>
        <taxon>Neopterygii</taxon>
        <taxon>Teleostei</taxon>
        <taxon>Neoteleostei</taxon>
        <taxon>Acanthomorphata</taxon>
        <taxon>Ovalentaria</taxon>
        <taxon>Atherinomorphae</taxon>
        <taxon>Cyprinodontiformes</taxon>
        <taxon>Goodeidae</taxon>
        <taxon>Ilyodon</taxon>
    </lineage>
</organism>
<gene>
    <name evidence="1" type="ORF">ILYODFUR_030141</name>
</gene>
<name>A0ABV0U9P2_9TELE</name>
<dbReference type="Proteomes" id="UP001482620">
    <property type="component" value="Unassembled WGS sequence"/>
</dbReference>
<keyword evidence="2" id="KW-1185">Reference proteome</keyword>
<dbReference type="EMBL" id="JAHRIQ010062338">
    <property type="protein sequence ID" value="MEQ2241900.1"/>
    <property type="molecule type" value="Genomic_DNA"/>
</dbReference>
<evidence type="ECO:0000313" key="1">
    <source>
        <dbReference type="EMBL" id="MEQ2241900.1"/>
    </source>
</evidence>
<proteinExistence type="predicted"/>
<reference evidence="1 2" key="1">
    <citation type="submission" date="2021-06" db="EMBL/GenBank/DDBJ databases">
        <authorList>
            <person name="Palmer J.M."/>
        </authorList>
    </citation>
    <scope>NUCLEOTIDE SEQUENCE [LARGE SCALE GENOMIC DNA]</scope>
    <source>
        <strain evidence="2">if_2019</strain>
        <tissue evidence="1">Muscle</tissue>
    </source>
</reference>
<sequence length="99" mass="10909">MIRNFKAHFSNTNRTFGAAPNVKCTPSHPSSHLPACDQGHVHMNPGLGESAKRLGWIDGPVHMKWLRNDHMWNLLPGCESSADIQLIVDFTPTSVAPLP</sequence>
<protein>
    <submittedName>
        <fullName evidence="1">Uncharacterized protein</fullName>
    </submittedName>
</protein>
<evidence type="ECO:0000313" key="2">
    <source>
        <dbReference type="Proteomes" id="UP001482620"/>
    </source>
</evidence>
<accession>A0ABV0U9P2</accession>